<accession>A0ABS8Y869</accession>
<feature type="region of interest" description="Disordered" evidence="1">
    <location>
        <begin position="90"/>
        <end position="110"/>
    </location>
</feature>
<evidence type="ECO:0000313" key="2">
    <source>
        <dbReference type="EMBL" id="MCE5167202.1"/>
    </source>
</evidence>
<organism evidence="2 3">
    <name type="scientific">Datura stramonium</name>
    <name type="common">Jimsonweed</name>
    <name type="synonym">Common thornapple</name>
    <dbReference type="NCBI Taxonomy" id="4076"/>
    <lineage>
        <taxon>Eukaryota</taxon>
        <taxon>Viridiplantae</taxon>
        <taxon>Streptophyta</taxon>
        <taxon>Embryophyta</taxon>
        <taxon>Tracheophyta</taxon>
        <taxon>Spermatophyta</taxon>
        <taxon>Magnoliopsida</taxon>
        <taxon>eudicotyledons</taxon>
        <taxon>Gunneridae</taxon>
        <taxon>Pentapetalae</taxon>
        <taxon>asterids</taxon>
        <taxon>lamiids</taxon>
        <taxon>Solanales</taxon>
        <taxon>Solanaceae</taxon>
        <taxon>Solanoideae</taxon>
        <taxon>Datureae</taxon>
        <taxon>Datura</taxon>
    </lineage>
</organism>
<comment type="caution">
    <text evidence="2">The sequence shown here is derived from an EMBL/GenBank/DDBJ whole genome shotgun (WGS) entry which is preliminary data.</text>
</comment>
<dbReference type="EMBL" id="JACEIK010061743">
    <property type="protein sequence ID" value="MCE5167202.1"/>
    <property type="molecule type" value="Genomic_DNA"/>
</dbReference>
<evidence type="ECO:0000256" key="1">
    <source>
        <dbReference type="SAM" id="MobiDB-lite"/>
    </source>
</evidence>
<sequence length="110" mass="13153">MPTEDFRKSFVDGAIEWSFPVEEFDWSRRKATREGRFAHGGSGRWWVVMEYGGAAPWCGRPERGKREEGRKRRRWFSGNGDFISGRWSEWKKKEEKERGPAARRREKKEK</sequence>
<feature type="compositionally biased region" description="Basic and acidic residues" evidence="1">
    <location>
        <begin position="90"/>
        <end position="100"/>
    </location>
</feature>
<keyword evidence="3" id="KW-1185">Reference proteome</keyword>
<gene>
    <name evidence="2" type="ORF">HAX54_042179</name>
</gene>
<dbReference type="Proteomes" id="UP000823775">
    <property type="component" value="Unassembled WGS sequence"/>
</dbReference>
<evidence type="ECO:0000313" key="3">
    <source>
        <dbReference type="Proteomes" id="UP000823775"/>
    </source>
</evidence>
<feature type="compositionally biased region" description="Basic residues" evidence="1">
    <location>
        <begin position="101"/>
        <end position="110"/>
    </location>
</feature>
<reference evidence="2 3" key="1">
    <citation type="journal article" date="2021" name="BMC Genomics">
        <title>Datura genome reveals duplications of psychoactive alkaloid biosynthetic genes and high mutation rate following tissue culture.</title>
        <authorList>
            <person name="Rajewski A."/>
            <person name="Carter-House D."/>
            <person name="Stajich J."/>
            <person name="Litt A."/>
        </authorList>
    </citation>
    <scope>NUCLEOTIDE SEQUENCE [LARGE SCALE GENOMIC DNA]</scope>
    <source>
        <strain evidence="2">AR-01</strain>
    </source>
</reference>
<name>A0ABS8Y869_DATST</name>
<proteinExistence type="predicted"/>
<protein>
    <submittedName>
        <fullName evidence="2">Uncharacterized protein</fullName>
    </submittedName>
</protein>